<protein>
    <submittedName>
        <fullName evidence="3">Dimethylglycine dehydrogenase, mitochondrial-like</fullName>
    </submittedName>
</protein>
<dbReference type="KEGG" id="pcw:110204255"/>
<dbReference type="Gene3D" id="3.50.50.60">
    <property type="entry name" value="FAD/NAD(P)-binding domain"/>
    <property type="match status" value="1"/>
</dbReference>
<dbReference type="RefSeq" id="XP_020836175.1">
    <property type="nucleotide sequence ID" value="XM_020980516.1"/>
</dbReference>
<evidence type="ECO:0000259" key="1">
    <source>
        <dbReference type="Pfam" id="PF01266"/>
    </source>
</evidence>
<evidence type="ECO:0000313" key="3">
    <source>
        <dbReference type="RefSeq" id="XP_020836175.1"/>
    </source>
</evidence>
<accession>A0A6P5JPR8</accession>
<dbReference type="PANTHER" id="PTHR13847">
    <property type="entry name" value="SARCOSINE DEHYDROGENASE-RELATED"/>
    <property type="match status" value="1"/>
</dbReference>
<organism evidence="2 3">
    <name type="scientific">Phascolarctos cinereus</name>
    <name type="common">Koala</name>
    <dbReference type="NCBI Taxonomy" id="38626"/>
    <lineage>
        <taxon>Eukaryota</taxon>
        <taxon>Metazoa</taxon>
        <taxon>Chordata</taxon>
        <taxon>Craniata</taxon>
        <taxon>Vertebrata</taxon>
        <taxon>Euteleostomi</taxon>
        <taxon>Mammalia</taxon>
        <taxon>Metatheria</taxon>
        <taxon>Diprotodontia</taxon>
        <taxon>Phascolarctidae</taxon>
        <taxon>Phascolarctos</taxon>
    </lineage>
</organism>
<gene>
    <name evidence="3" type="primary">LOC110204255</name>
</gene>
<name>A0A6P5JPR8_PHACI</name>
<dbReference type="GeneID" id="110204255"/>
<feature type="domain" description="FAD dependent oxidoreductase" evidence="1">
    <location>
        <begin position="59"/>
        <end position="103"/>
    </location>
</feature>
<dbReference type="Pfam" id="PF01266">
    <property type="entry name" value="DAO"/>
    <property type="match status" value="1"/>
</dbReference>
<dbReference type="Proteomes" id="UP000515140">
    <property type="component" value="Unplaced"/>
</dbReference>
<dbReference type="SUPFAM" id="SSF51905">
    <property type="entry name" value="FAD/NAD(P)-binding domain"/>
    <property type="match status" value="1"/>
</dbReference>
<dbReference type="InParanoid" id="A0A6P5JPR8"/>
<proteinExistence type="predicted"/>
<dbReference type="AlphaFoldDB" id="A0A6P5JPR8"/>
<dbReference type="PANTHER" id="PTHR13847:SF187">
    <property type="entry name" value="DIMETHYLGLYCINE DEHYDROGENASE, MITOCHONDRIAL"/>
    <property type="match status" value="1"/>
</dbReference>
<keyword evidence="2" id="KW-1185">Reference proteome</keyword>
<evidence type="ECO:0000313" key="2">
    <source>
        <dbReference type="Proteomes" id="UP000515140"/>
    </source>
</evidence>
<dbReference type="GO" id="GO:0047865">
    <property type="term" value="F:dimethylglycine dehydrogenase activity"/>
    <property type="evidence" value="ECO:0007669"/>
    <property type="project" value="TreeGrafter"/>
</dbReference>
<dbReference type="InterPro" id="IPR036188">
    <property type="entry name" value="FAD/NAD-bd_sf"/>
</dbReference>
<sequence length="140" mass="15114">MLLGGLKQLRFQLRTVESTLTRGSWLRSVCRSSSGLPFQEGEGKASSFSETRWKDTAETVIIGGGCIGVSLAYHLAKAGMKDVVLLEASELTAGSTWHASSSLGVPYISEITSLVHFNTISTPTITANNCIWKKYSLLDS</sequence>
<reference evidence="3" key="1">
    <citation type="submission" date="2025-08" db="UniProtKB">
        <authorList>
            <consortium name="RefSeq"/>
        </authorList>
    </citation>
    <scope>IDENTIFICATION</scope>
    <source>
        <tissue evidence="3">Spleen</tissue>
    </source>
</reference>
<dbReference type="InterPro" id="IPR006076">
    <property type="entry name" value="FAD-dep_OxRdtase"/>
</dbReference>
<dbReference type="GO" id="GO:0005759">
    <property type="term" value="C:mitochondrial matrix"/>
    <property type="evidence" value="ECO:0007669"/>
    <property type="project" value="TreeGrafter"/>
</dbReference>